<protein>
    <submittedName>
        <fullName evidence="1">Uncharacterized protein</fullName>
    </submittedName>
</protein>
<evidence type="ECO:0000313" key="1">
    <source>
        <dbReference type="EMBL" id="CAH1784390.1"/>
    </source>
</evidence>
<sequence>MAKNMTLFILINICIAMVANRSATYLNIEDLKYSQGFKEVYDKVRSLDMAQYNDIIFESMTCTFDKLTSTTDDFKVVANDTFDNIKEATAALADEVLQWVNETTLDIISGMKDLIAAVYEWINATTDSISGSLTDFMNDTIHQVNELIDSVAQSKFGIWLIKNDPFKSRDLFERAVIHLVGMLCIIAFSIKVIIVETARLRHTPPKPDDYQAYCRHIEELLSEDDTISKKSKPVRDIMPKYGWNKKQRRGMRNVTNKQIMKIVIQHKQKEQESKRAKTQTLSYILSCIYGL</sequence>
<comment type="caution">
    <text evidence="1">The sequence shown here is derived from an EMBL/GenBank/DDBJ whole genome shotgun (WGS) entry which is preliminary data.</text>
</comment>
<name>A0A8J1T675_OWEFU</name>
<evidence type="ECO:0000313" key="2">
    <source>
        <dbReference type="Proteomes" id="UP000749559"/>
    </source>
</evidence>
<dbReference type="Proteomes" id="UP000749559">
    <property type="component" value="Unassembled WGS sequence"/>
</dbReference>
<gene>
    <name evidence="1" type="ORF">OFUS_LOCUS10592</name>
</gene>
<proteinExistence type="predicted"/>
<keyword evidence="2" id="KW-1185">Reference proteome</keyword>
<dbReference type="AlphaFoldDB" id="A0A8J1T675"/>
<accession>A0A8J1T675</accession>
<reference evidence="1" key="1">
    <citation type="submission" date="2022-03" db="EMBL/GenBank/DDBJ databases">
        <authorList>
            <person name="Martin C."/>
        </authorList>
    </citation>
    <scope>NUCLEOTIDE SEQUENCE</scope>
</reference>
<dbReference type="EMBL" id="CAIIXF020000005">
    <property type="protein sequence ID" value="CAH1784390.1"/>
    <property type="molecule type" value="Genomic_DNA"/>
</dbReference>
<organism evidence="1 2">
    <name type="scientific">Owenia fusiformis</name>
    <name type="common">Polychaete worm</name>
    <dbReference type="NCBI Taxonomy" id="6347"/>
    <lineage>
        <taxon>Eukaryota</taxon>
        <taxon>Metazoa</taxon>
        <taxon>Spiralia</taxon>
        <taxon>Lophotrochozoa</taxon>
        <taxon>Annelida</taxon>
        <taxon>Polychaeta</taxon>
        <taxon>Sedentaria</taxon>
        <taxon>Canalipalpata</taxon>
        <taxon>Sabellida</taxon>
        <taxon>Oweniida</taxon>
        <taxon>Oweniidae</taxon>
        <taxon>Owenia</taxon>
    </lineage>
</organism>
<dbReference type="OrthoDB" id="2019940at2759"/>